<feature type="compositionally biased region" description="Low complexity" evidence="1">
    <location>
        <begin position="63"/>
        <end position="74"/>
    </location>
</feature>
<organism evidence="2 3">
    <name type="scientific">Puccinia striiformis f. sp. tritici PST-78</name>
    <dbReference type="NCBI Taxonomy" id="1165861"/>
    <lineage>
        <taxon>Eukaryota</taxon>
        <taxon>Fungi</taxon>
        <taxon>Dikarya</taxon>
        <taxon>Basidiomycota</taxon>
        <taxon>Pucciniomycotina</taxon>
        <taxon>Pucciniomycetes</taxon>
        <taxon>Pucciniales</taxon>
        <taxon>Pucciniaceae</taxon>
        <taxon>Puccinia</taxon>
    </lineage>
</organism>
<feature type="compositionally biased region" description="Basic and acidic residues" evidence="1">
    <location>
        <begin position="113"/>
        <end position="122"/>
    </location>
</feature>
<evidence type="ECO:0000256" key="1">
    <source>
        <dbReference type="SAM" id="MobiDB-lite"/>
    </source>
</evidence>
<name>A0A0L0VRF9_9BASI</name>
<proteinExistence type="predicted"/>
<gene>
    <name evidence="2" type="ORF">PSTG_05358</name>
</gene>
<dbReference type="AlphaFoldDB" id="A0A0L0VRF9"/>
<dbReference type="Proteomes" id="UP000054564">
    <property type="component" value="Unassembled WGS sequence"/>
</dbReference>
<feature type="region of interest" description="Disordered" evidence="1">
    <location>
        <begin position="63"/>
        <end position="127"/>
    </location>
</feature>
<evidence type="ECO:0000313" key="3">
    <source>
        <dbReference type="Proteomes" id="UP000054564"/>
    </source>
</evidence>
<dbReference type="PANTHER" id="PTHR33246">
    <property type="entry name" value="CCHC-TYPE DOMAIN-CONTAINING PROTEIN"/>
    <property type="match status" value="1"/>
</dbReference>
<dbReference type="PANTHER" id="PTHR33246:SF51">
    <property type="entry name" value="MYB_SANT-LIKE DOMAIN-CONTAINING PROTEIN"/>
    <property type="match status" value="1"/>
</dbReference>
<dbReference type="EMBL" id="AJIL01000029">
    <property type="protein sequence ID" value="KNF01580.1"/>
    <property type="molecule type" value="Genomic_DNA"/>
</dbReference>
<feature type="region of interest" description="Disordered" evidence="1">
    <location>
        <begin position="1"/>
        <end position="47"/>
    </location>
</feature>
<protein>
    <submittedName>
        <fullName evidence="2">Uncharacterized protein</fullName>
    </submittedName>
</protein>
<sequence length="238" mass="26941">MGSTDYLADPRDTPDIKNILSRVDQDIPDKDIVSSSARETKPHDMKHDVVTSTALVCYNPNQASTSAARSTSSSFPYTSVPLNPSPGTVPVTPTPSAPRRSFANQNNSTESAPPKERPDKAKSSLATAYQSVSKKKYEMLETHLFWQKDRFQQESRMRQAADNRRHQLDEATLQQKEKIEKDRLGWEKERYKNKQDERVAVAAAEKTKQEDRLAAAERWLEQGKSVSEVESLLKMVFQ</sequence>
<keyword evidence="3" id="KW-1185">Reference proteome</keyword>
<comment type="caution">
    <text evidence="2">The sequence shown here is derived from an EMBL/GenBank/DDBJ whole genome shotgun (WGS) entry which is preliminary data.</text>
</comment>
<feature type="compositionally biased region" description="Polar residues" evidence="1">
    <location>
        <begin position="102"/>
        <end position="111"/>
    </location>
</feature>
<feature type="compositionally biased region" description="Basic and acidic residues" evidence="1">
    <location>
        <begin position="23"/>
        <end position="47"/>
    </location>
</feature>
<evidence type="ECO:0000313" key="2">
    <source>
        <dbReference type="EMBL" id="KNF01580.1"/>
    </source>
</evidence>
<accession>A0A0L0VRF9</accession>
<dbReference type="OrthoDB" id="10634860at2759"/>
<reference evidence="3" key="1">
    <citation type="submission" date="2014-03" db="EMBL/GenBank/DDBJ databases">
        <title>The Genome Sequence of Puccinia striiformis f. sp. tritici PST-78.</title>
        <authorList>
            <consortium name="The Broad Institute Genome Sequencing Platform"/>
            <person name="Cuomo C."/>
            <person name="Hulbert S."/>
            <person name="Chen X."/>
            <person name="Walker B."/>
            <person name="Young S.K."/>
            <person name="Zeng Q."/>
            <person name="Gargeya S."/>
            <person name="Fitzgerald M."/>
            <person name="Haas B."/>
            <person name="Abouelleil A."/>
            <person name="Alvarado L."/>
            <person name="Arachchi H.M."/>
            <person name="Berlin A.M."/>
            <person name="Chapman S.B."/>
            <person name="Goldberg J."/>
            <person name="Griggs A."/>
            <person name="Gujja S."/>
            <person name="Hansen M."/>
            <person name="Howarth C."/>
            <person name="Imamovic A."/>
            <person name="Larimer J."/>
            <person name="McCowan C."/>
            <person name="Montmayeur A."/>
            <person name="Murphy C."/>
            <person name="Neiman D."/>
            <person name="Pearson M."/>
            <person name="Priest M."/>
            <person name="Roberts A."/>
            <person name="Saif S."/>
            <person name="Shea T."/>
            <person name="Sisk P."/>
            <person name="Sykes S."/>
            <person name="Wortman J."/>
            <person name="Nusbaum C."/>
            <person name="Birren B."/>
        </authorList>
    </citation>
    <scope>NUCLEOTIDE SEQUENCE [LARGE SCALE GENOMIC DNA]</scope>
    <source>
        <strain evidence="3">race PST-78</strain>
    </source>
</reference>